<feature type="chain" id="PRO_5043729588" description="Protein kinase domain-containing protein" evidence="12">
    <location>
        <begin position="27"/>
        <end position="744"/>
    </location>
</feature>
<dbReference type="InterPro" id="IPR032675">
    <property type="entry name" value="LRR_dom_sf"/>
</dbReference>
<evidence type="ECO:0000256" key="8">
    <source>
        <dbReference type="ARBA" id="ARBA00022989"/>
    </source>
</evidence>
<evidence type="ECO:0000256" key="10">
    <source>
        <dbReference type="ARBA" id="ARBA00038043"/>
    </source>
</evidence>
<evidence type="ECO:0000256" key="12">
    <source>
        <dbReference type="SAM" id="SignalP"/>
    </source>
</evidence>
<dbReference type="GO" id="GO:0005524">
    <property type="term" value="F:ATP binding"/>
    <property type="evidence" value="ECO:0007669"/>
    <property type="project" value="InterPro"/>
</dbReference>
<evidence type="ECO:0000256" key="7">
    <source>
        <dbReference type="ARBA" id="ARBA00022737"/>
    </source>
</evidence>
<accession>A0AAV1SV75</accession>
<name>A0AAV1SV75_9ROSI</name>
<dbReference type="Gene3D" id="3.80.10.10">
    <property type="entry name" value="Ribonuclease Inhibitor"/>
    <property type="match status" value="1"/>
</dbReference>
<comment type="subcellular location">
    <subcellularLocation>
        <location evidence="2">Membrane</location>
    </subcellularLocation>
    <subcellularLocation>
        <location evidence="1">Secreted</location>
        <location evidence="1">Cell wall</location>
    </subcellularLocation>
</comment>
<evidence type="ECO:0000256" key="6">
    <source>
        <dbReference type="ARBA" id="ARBA00022729"/>
    </source>
</evidence>
<evidence type="ECO:0000259" key="13">
    <source>
        <dbReference type="PROSITE" id="PS50011"/>
    </source>
</evidence>
<keyword evidence="6 12" id="KW-0732">Signal</keyword>
<keyword evidence="8 11" id="KW-1133">Transmembrane helix</keyword>
<dbReference type="InterPro" id="IPR013210">
    <property type="entry name" value="LRR_N_plant-typ"/>
</dbReference>
<dbReference type="SUPFAM" id="SSF56112">
    <property type="entry name" value="Protein kinase-like (PK-like)"/>
    <property type="match status" value="1"/>
</dbReference>
<dbReference type="Pfam" id="PF00069">
    <property type="entry name" value="Pkinase"/>
    <property type="match status" value="1"/>
</dbReference>
<evidence type="ECO:0000313" key="14">
    <source>
        <dbReference type="EMBL" id="CAK7356489.1"/>
    </source>
</evidence>
<evidence type="ECO:0000256" key="5">
    <source>
        <dbReference type="ARBA" id="ARBA00022692"/>
    </source>
</evidence>
<dbReference type="CDD" id="cd14066">
    <property type="entry name" value="STKc_IRAK"/>
    <property type="match status" value="1"/>
</dbReference>
<evidence type="ECO:0000256" key="1">
    <source>
        <dbReference type="ARBA" id="ARBA00004191"/>
    </source>
</evidence>
<sequence>MALGWHFHPVLILFIIFTNQFPFTSSVSDSEALIRLKKSFTNAGALSSWVSGSVPCNRQTHWDGLVCFNGMVTGLQLENMGLSGTIDVDALTNIPGLRSVSFAHNSFTGTIPELNRLGYLKAIYLRGNQFSGEIPSDFFSKMKSLKKVWLSDNKFTGGIPSSLAELSRLTELHLENNQFSGTIPSIDQPTLISFNVSNNKLEGEIPPNLARFNFSSFDGNENICGDKFGKGCENTLERSSEPPTGVGLDDMMVSKGKDHNNNNVTKTVAGVVTLAVMLLSITSVIIFRMRRRDKDFNVLENRSNGNAAALEVQVSLSNRPKGMEVTRKIGSGRKGSNHGRGGVGELVVVNNVKGVFGLPELMKASAEVLGNGGLGSSYKAQMANGVVVVVKRIREMNALSKDQFDAEIRKLGRLHHTNILTPLAFHYRQEEKLLIYEYMPKGSLLYLLHGDRGPSHAELNWSARLKIVQGIAKGLGYLHTELASSHLPHGNLKSSNVFLSNDNEPLLSEFGFSPLISSSMSAQALFGHRAPEATQYGVSPKCDVYCLGIIILEILTGKFPSQYLNNAKGGTDVVQWVEFAVPDGRQTDLLDPEIASSTNSLGQMRQLLGIGAACVKRNPEQRLDITEAIQMIQEIKLQDSNESRTMKVLPSLRDGYADATDTIASYIQEVKGESHWRGHGQGSFMDGTRHISPCRPNMIISVYKNSATFKFQLQSPTSCNRTNFGSERITEAAEKGKLPLPKTA</sequence>
<comment type="similarity">
    <text evidence="10">Belongs to the polygalacturonase-inhibiting protein family.</text>
</comment>
<dbReference type="Pfam" id="PF13855">
    <property type="entry name" value="LRR_8"/>
    <property type="match status" value="1"/>
</dbReference>
<dbReference type="Pfam" id="PF08263">
    <property type="entry name" value="LRRNT_2"/>
    <property type="match status" value="1"/>
</dbReference>
<dbReference type="InterPro" id="IPR046959">
    <property type="entry name" value="PRK1-6/SRF4-like"/>
</dbReference>
<dbReference type="Proteomes" id="UP001314170">
    <property type="component" value="Unassembled WGS sequence"/>
</dbReference>
<protein>
    <recommendedName>
        <fullName evidence="13">Protein kinase domain-containing protein</fullName>
    </recommendedName>
</protein>
<dbReference type="Gene3D" id="1.10.510.10">
    <property type="entry name" value="Transferase(Phosphotransferase) domain 1"/>
    <property type="match status" value="1"/>
</dbReference>
<evidence type="ECO:0000256" key="2">
    <source>
        <dbReference type="ARBA" id="ARBA00004370"/>
    </source>
</evidence>
<evidence type="ECO:0000256" key="11">
    <source>
        <dbReference type="SAM" id="Phobius"/>
    </source>
</evidence>
<dbReference type="InterPro" id="IPR001611">
    <property type="entry name" value="Leu-rich_rpt"/>
</dbReference>
<dbReference type="InterPro" id="IPR000719">
    <property type="entry name" value="Prot_kinase_dom"/>
</dbReference>
<keyword evidence="9 11" id="KW-0472">Membrane</keyword>
<evidence type="ECO:0000256" key="4">
    <source>
        <dbReference type="ARBA" id="ARBA00022614"/>
    </source>
</evidence>
<feature type="signal peptide" evidence="12">
    <location>
        <begin position="1"/>
        <end position="26"/>
    </location>
</feature>
<dbReference type="GO" id="GO:0016020">
    <property type="term" value="C:membrane"/>
    <property type="evidence" value="ECO:0007669"/>
    <property type="project" value="UniProtKB-SubCell"/>
</dbReference>
<dbReference type="PROSITE" id="PS50011">
    <property type="entry name" value="PROTEIN_KINASE_DOM"/>
    <property type="match status" value="1"/>
</dbReference>
<evidence type="ECO:0000313" key="15">
    <source>
        <dbReference type="Proteomes" id="UP001314170"/>
    </source>
</evidence>
<dbReference type="AlphaFoldDB" id="A0AAV1SV75"/>
<organism evidence="14 15">
    <name type="scientific">Dovyalis caffra</name>
    <dbReference type="NCBI Taxonomy" id="77055"/>
    <lineage>
        <taxon>Eukaryota</taxon>
        <taxon>Viridiplantae</taxon>
        <taxon>Streptophyta</taxon>
        <taxon>Embryophyta</taxon>
        <taxon>Tracheophyta</taxon>
        <taxon>Spermatophyta</taxon>
        <taxon>Magnoliopsida</taxon>
        <taxon>eudicotyledons</taxon>
        <taxon>Gunneridae</taxon>
        <taxon>Pentapetalae</taxon>
        <taxon>rosids</taxon>
        <taxon>fabids</taxon>
        <taxon>Malpighiales</taxon>
        <taxon>Salicaceae</taxon>
        <taxon>Flacourtieae</taxon>
        <taxon>Dovyalis</taxon>
    </lineage>
</organism>
<feature type="domain" description="Protein kinase" evidence="13">
    <location>
        <begin position="363"/>
        <end position="637"/>
    </location>
</feature>
<evidence type="ECO:0000256" key="9">
    <source>
        <dbReference type="ARBA" id="ARBA00023136"/>
    </source>
</evidence>
<dbReference type="FunFam" id="3.80.10.10:FF:000400">
    <property type="entry name" value="Nuclear pore complex protein NUP107"/>
    <property type="match status" value="1"/>
</dbReference>
<keyword evidence="3" id="KW-0134">Cell wall</keyword>
<keyword evidence="3" id="KW-0964">Secreted</keyword>
<keyword evidence="7" id="KW-0677">Repeat</keyword>
<feature type="transmembrane region" description="Helical" evidence="11">
    <location>
        <begin position="267"/>
        <end position="287"/>
    </location>
</feature>
<comment type="caution">
    <text evidence="14">The sequence shown here is derived from an EMBL/GenBank/DDBJ whole genome shotgun (WGS) entry which is preliminary data.</text>
</comment>
<reference evidence="14 15" key="1">
    <citation type="submission" date="2024-01" db="EMBL/GenBank/DDBJ databases">
        <authorList>
            <person name="Waweru B."/>
        </authorList>
    </citation>
    <scope>NUCLEOTIDE SEQUENCE [LARGE SCALE GENOMIC DNA]</scope>
</reference>
<keyword evidence="5 11" id="KW-0812">Transmembrane</keyword>
<keyword evidence="15" id="KW-1185">Reference proteome</keyword>
<dbReference type="GO" id="GO:0004672">
    <property type="term" value="F:protein kinase activity"/>
    <property type="evidence" value="ECO:0007669"/>
    <property type="project" value="InterPro"/>
</dbReference>
<dbReference type="PANTHER" id="PTHR48007">
    <property type="entry name" value="LEUCINE-RICH REPEAT RECEPTOR-LIKE PROTEIN KINASE PXC1"/>
    <property type="match status" value="1"/>
</dbReference>
<dbReference type="EMBL" id="CAWUPB010001197">
    <property type="protein sequence ID" value="CAK7356489.1"/>
    <property type="molecule type" value="Genomic_DNA"/>
</dbReference>
<dbReference type="Gene3D" id="3.30.200.20">
    <property type="entry name" value="Phosphorylase Kinase, domain 1"/>
    <property type="match status" value="1"/>
</dbReference>
<keyword evidence="4" id="KW-0433">Leucine-rich repeat</keyword>
<evidence type="ECO:0000256" key="3">
    <source>
        <dbReference type="ARBA" id="ARBA00022512"/>
    </source>
</evidence>
<dbReference type="SUPFAM" id="SSF52058">
    <property type="entry name" value="L domain-like"/>
    <property type="match status" value="1"/>
</dbReference>
<dbReference type="PANTHER" id="PTHR48007:SF38">
    <property type="entry name" value="LEUCINE-RICH REPEAT PROTEIN KINASE FAMILY PROTEIN"/>
    <property type="match status" value="1"/>
</dbReference>
<gene>
    <name evidence="14" type="ORF">DCAF_LOCUS26761</name>
</gene>
<proteinExistence type="inferred from homology"/>
<dbReference type="InterPro" id="IPR011009">
    <property type="entry name" value="Kinase-like_dom_sf"/>
</dbReference>
<dbReference type="Pfam" id="PF00560">
    <property type="entry name" value="LRR_1"/>
    <property type="match status" value="1"/>
</dbReference>